<sequence>MGLKRSFNKTPKVLNIRAQIKKTTPKTVKLENEEPKFDDYFKINHNLSPPYNVLIDTNFIVHSSKKKIDIEAQLKQILLSNIIINIPECVFAELEKMGFKYRTSLLVAKKMKHNTLFCDHKGTYADDCIINRVTPNRCYIVATCDANLKRRIRKIPGVPILYIQGKKYAIESLPVS</sequence>
<keyword evidence="3" id="KW-0698">rRNA processing</keyword>
<dbReference type="PANTHER" id="PTHR12416">
    <property type="entry name" value="RRNA-PROCESSING PROTEIN UTP23 HOMOLOG"/>
    <property type="match status" value="1"/>
</dbReference>
<evidence type="ECO:0000313" key="7">
    <source>
        <dbReference type="EMBL" id="KRH93594.1"/>
    </source>
</evidence>
<dbReference type="Pfam" id="PF04900">
    <property type="entry name" value="Fcf1"/>
    <property type="match status" value="1"/>
</dbReference>
<dbReference type="OrthoDB" id="76105at2759"/>
<dbReference type="SUPFAM" id="SSF88723">
    <property type="entry name" value="PIN domain-like"/>
    <property type="match status" value="1"/>
</dbReference>
<dbReference type="GO" id="GO:0006364">
    <property type="term" value="P:rRNA processing"/>
    <property type="evidence" value="ECO:0007669"/>
    <property type="project" value="UniProtKB-KW"/>
</dbReference>
<dbReference type="InterPro" id="IPR002716">
    <property type="entry name" value="PIN_dom"/>
</dbReference>
<name>A0A0R0LWH2_9MICR</name>
<evidence type="ECO:0000256" key="2">
    <source>
        <dbReference type="ARBA" id="ARBA00022517"/>
    </source>
</evidence>
<comment type="caution">
    <text evidence="7">The sequence shown here is derived from an EMBL/GenBank/DDBJ whole genome shotgun (WGS) entry which is preliminary data.</text>
</comment>
<reference evidence="7 8" key="1">
    <citation type="submission" date="2015-07" db="EMBL/GenBank/DDBJ databases">
        <title>The genome of Pseudoloma neurophilia, a relevant intracellular parasite of the zebrafish.</title>
        <authorList>
            <person name="Ndikumana S."/>
            <person name="Pelin A."/>
            <person name="Sanders J."/>
            <person name="Corradi N."/>
        </authorList>
    </citation>
    <scope>NUCLEOTIDE SEQUENCE [LARGE SCALE GENOMIC DNA]</scope>
    <source>
        <strain evidence="7 8">MK1</strain>
    </source>
</reference>
<gene>
    <name evidence="7" type="ORF">M153_7370002452</name>
</gene>
<dbReference type="Gene3D" id="3.40.50.1010">
    <property type="entry name" value="5'-nuclease"/>
    <property type="match status" value="1"/>
</dbReference>
<dbReference type="EMBL" id="LGUB01000284">
    <property type="protein sequence ID" value="KRH93594.1"/>
    <property type="molecule type" value="Genomic_DNA"/>
</dbReference>
<keyword evidence="2" id="KW-0690">Ribosome biogenesis</keyword>
<evidence type="ECO:0000256" key="5">
    <source>
        <dbReference type="ARBA" id="ARBA00024026"/>
    </source>
</evidence>
<dbReference type="CDD" id="cd09864">
    <property type="entry name" value="PIN_Fcf1-like"/>
    <property type="match status" value="1"/>
</dbReference>
<comment type="similarity">
    <text evidence="5">Belongs to the UTP23/FCF1 family. FCF1 subfamily.</text>
</comment>
<dbReference type="Proteomes" id="UP000051530">
    <property type="component" value="Unassembled WGS sequence"/>
</dbReference>
<organism evidence="7 8">
    <name type="scientific">Pseudoloma neurophilia</name>
    <dbReference type="NCBI Taxonomy" id="146866"/>
    <lineage>
        <taxon>Eukaryota</taxon>
        <taxon>Fungi</taxon>
        <taxon>Fungi incertae sedis</taxon>
        <taxon>Microsporidia</taxon>
        <taxon>Pseudoloma</taxon>
    </lineage>
</organism>
<dbReference type="InterPro" id="IPR029060">
    <property type="entry name" value="PIN-like_dom_sf"/>
</dbReference>
<proteinExistence type="inferred from homology"/>
<evidence type="ECO:0000259" key="6">
    <source>
        <dbReference type="SMART" id="SM00670"/>
    </source>
</evidence>
<keyword evidence="4" id="KW-0539">Nucleus</keyword>
<dbReference type="InterPro" id="IPR006984">
    <property type="entry name" value="Fcf1/UTP23"/>
</dbReference>
<evidence type="ECO:0000256" key="4">
    <source>
        <dbReference type="ARBA" id="ARBA00023242"/>
    </source>
</evidence>
<dbReference type="VEuPathDB" id="MicrosporidiaDB:M153_7370002452"/>
<dbReference type="SMART" id="SM00670">
    <property type="entry name" value="PINc"/>
    <property type="match status" value="1"/>
</dbReference>
<comment type="subcellular location">
    <subcellularLocation>
        <location evidence="1">Nucleus</location>
        <location evidence="1">Nucleolus</location>
    </subcellularLocation>
</comment>
<dbReference type="GO" id="GO:0032040">
    <property type="term" value="C:small-subunit processome"/>
    <property type="evidence" value="ECO:0007669"/>
    <property type="project" value="InterPro"/>
</dbReference>
<feature type="domain" description="PIN" evidence="6">
    <location>
        <begin position="51"/>
        <end position="150"/>
    </location>
</feature>
<protein>
    <submittedName>
        <fullName evidence="7">Putative nucleic-acid-binding protein</fullName>
    </submittedName>
</protein>
<evidence type="ECO:0000313" key="8">
    <source>
        <dbReference type="Proteomes" id="UP000051530"/>
    </source>
</evidence>
<dbReference type="GO" id="GO:0004540">
    <property type="term" value="F:RNA nuclease activity"/>
    <property type="evidence" value="ECO:0007669"/>
    <property type="project" value="UniProtKB-ARBA"/>
</dbReference>
<evidence type="ECO:0000256" key="1">
    <source>
        <dbReference type="ARBA" id="ARBA00004604"/>
    </source>
</evidence>
<accession>A0A0R0LWH2</accession>
<dbReference type="InterPro" id="IPR037503">
    <property type="entry name" value="Fcf1_PIN"/>
</dbReference>
<keyword evidence="8" id="KW-1185">Reference proteome</keyword>
<evidence type="ECO:0000256" key="3">
    <source>
        <dbReference type="ARBA" id="ARBA00022552"/>
    </source>
</evidence>
<dbReference type="AlphaFoldDB" id="A0A0R0LWH2"/>